<evidence type="ECO:0000256" key="4">
    <source>
        <dbReference type="RuleBase" id="RU004335"/>
    </source>
</evidence>
<dbReference type="GO" id="GO:0004553">
    <property type="term" value="F:hydrolase activity, hydrolyzing O-glycosyl compounds"/>
    <property type="evidence" value="ECO:0007669"/>
    <property type="project" value="InterPro"/>
</dbReference>
<dbReference type="Gramene" id="KZN00161">
    <property type="protein sequence ID" value="KZN00161"/>
    <property type="gene ID" value="DCAR_008915"/>
</dbReference>
<proteinExistence type="inferred from homology"/>
<accession>A0A162AFJ7</accession>
<evidence type="ECO:0000256" key="1">
    <source>
        <dbReference type="ARBA" id="ARBA00008773"/>
    </source>
</evidence>
<name>A0A162AFJ7_DAUCS</name>
<keyword evidence="3 5" id="KW-0326">Glycosidase</keyword>
<reference evidence="7" key="2">
    <citation type="submission" date="2022-03" db="EMBL/GenBank/DDBJ databases">
        <title>Draft title - Genomic analysis of global carrot germplasm unveils the trajectory of domestication and the origin of high carotenoid orange carrot.</title>
        <authorList>
            <person name="Iorizzo M."/>
            <person name="Ellison S."/>
            <person name="Senalik D."/>
            <person name="Macko-Podgorni A."/>
            <person name="Grzebelus D."/>
            <person name="Bostan H."/>
            <person name="Rolling W."/>
            <person name="Curaba J."/>
            <person name="Simon P."/>
        </authorList>
    </citation>
    <scope>NUCLEOTIDE SEQUENCE</scope>
    <source>
        <tissue evidence="7">Leaf</tissue>
    </source>
</reference>
<sequence length="361" mass="40559">MENKQTTTVTHSCRQLLGKNWSLLIGRPLSLRVWYDRDGNNLPIEERTVYVFKAKGIRRMTVYDPVPPALEALSGSNIEIIVGVPNLQLQSLQTAAGARTWVRDNIQNYMPGVRFRYIAVGNEVDPNNPDTSEYVGLVLPAMKNVHDAIVAAGLQNQIKVSTATYLAVTSGSPPSQGSFKENAKEFMEPIIRFLAQNNLPLLANIYPYLRHLGTPQGDPRYSQLTERDVVLKDPVDDRLYKNLFEALLDTLYSAVERSGGRNIEIVVSESGWPSSGDLDASPQNAETHLRNLMKQDRTKGTPKRPGKPVETYLFAMLRENLHGGSETERHLDLYLAKKEKERKLGIKTPIKNPIFNSFFLL</sequence>
<dbReference type="Pfam" id="PF00332">
    <property type="entry name" value="Glyco_hydro_17"/>
    <property type="match status" value="1"/>
</dbReference>
<dbReference type="Gene3D" id="3.20.20.80">
    <property type="entry name" value="Glycosidases"/>
    <property type="match status" value="1"/>
</dbReference>
<protein>
    <recommendedName>
        <fullName evidence="9">Glucan endo-1,3-beta-D-glucosidase</fullName>
    </recommendedName>
</protein>
<dbReference type="GO" id="GO:0005975">
    <property type="term" value="P:carbohydrate metabolic process"/>
    <property type="evidence" value="ECO:0007669"/>
    <property type="project" value="InterPro"/>
</dbReference>
<dbReference type="STRING" id="79200.A0A162AFJ7"/>
<keyword evidence="8" id="KW-1185">Reference proteome</keyword>
<dbReference type="AlphaFoldDB" id="A0A162AFJ7"/>
<dbReference type="EMBL" id="LNRQ01000003">
    <property type="protein sequence ID" value="KZN00161.1"/>
    <property type="molecule type" value="Genomic_DNA"/>
</dbReference>
<comment type="similarity">
    <text evidence="1 4">Belongs to the glycosyl hydrolase 17 family.</text>
</comment>
<dbReference type="PANTHER" id="PTHR32227">
    <property type="entry name" value="GLUCAN ENDO-1,3-BETA-GLUCOSIDASE BG1-RELATED-RELATED"/>
    <property type="match status" value="1"/>
</dbReference>
<evidence type="ECO:0000313" key="7">
    <source>
        <dbReference type="EMBL" id="WOG90837.1"/>
    </source>
</evidence>
<keyword evidence="2 5" id="KW-0378">Hydrolase</keyword>
<dbReference type="OMA" id="TNIELMM"/>
<evidence type="ECO:0000313" key="6">
    <source>
        <dbReference type="EMBL" id="KZN00161.1"/>
    </source>
</evidence>
<evidence type="ECO:0000256" key="2">
    <source>
        <dbReference type="ARBA" id="ARBA00022801"/>
    </source>
</evidence>
<evidence type="ECO:0000256" key="5">
    <source>
        <dbReference type="RuleBase" id="RU004336"/>
    </source>
</evidence>
<dbReference type="Proteomes" id="UP000077755">
    <property type="component" value="Chromosome 3"/>
</dbReference>
<dbReference type="SUPFAM" id="SSF51445">
    <property type="entry name" value="(Trans)glycosidases"/>
    <property type="match status" value="1"/>
</dbReference>
<dbReference type="EMBL" id="CP093345">
    <property type="protein sequence ID" value="WOG90837.1"/>
    <property type="molecule type" value="Genomic_DNA"/>
</dbReference>
<evidence type="ECO:0000256" key="3">
    <source>
        <dbReference type="ARBA" id="ARBA00023295"/>
    </source>
</evidence>
<dbReference type="InterPro" id="IPR044965">
    <property type="entry name" value="Glyco_hydro_17_plant"/>
</dbReference>
<organism evidence="6">
    <name type="scientific">Daucus carota subsp. sativus</name>
    <name type="common">Carrot</name>
    <dbReference type="NCBI Taxonomy" id="79200"/>
    <lineage>
        <taxon>Eukaryota</taxon>
        <taxon>Viridiplantae</taxon>
        <taxon>Streptophyta</taxon>
        <taxon>Embryophyta</taxon>
        <taxon>Tracheophyta</taxon>
        <taxon>Spermatophyta</taxon>
        <taxon>Magnoliopsida</taxon>
        <taxon>eudicotyledons</taxon>
        <taxon>Gunneridae</taxon>
        <taxon>Pentapetalae</taxon>
        <taxon>asterids</taxon>
        <taxon>campanulids</taxon>
        <taxon>Apiales</taxon>
        <taxon>Apiaceae</taxon>
        <taxon>Apioideae</taxon>
        <taxon>Scandiceae</taxon>
        <taxon>Daucinae</taxon>
        <taxon>Daucus</taxon>
        <taxon>Daucus sect. Daucus</taxon>
    </lineage>
</organism>
<gene>
    <name evidence="6" type="ORF">DCAR_008915</name>
    <name evidence="7" type="ORF">DCAR_0310083</name>
</gene>
<dbReference type="FunFam" id="3.20.20.80:FF:000010">
    <property type="entry name" value="glucan endo-1,3-beta-glucosidase, basic"/>
    <property type="match status" value="1"/>
</dbReference>
<dbReference type="InterPro" id="IPR000490">
    <property type="entry name" value="Glyco_hydro_17"/>
</dbReference>
<evidence type="ECO:0008006" key="9">
    <source>
        <dbReference type="Google" id="ProtNLM"/>
    </source>
</evidence>
<evidence type="ECO:0000313" key="8">
    <source>
        <dbReference type="Proteomes" id="UP000077755"/>
    </source>
</evidence>
<dbReference type="InterPro" id="IPR017853">
    <property type="entry name" value="GH"/>
</dbReference>
<reference evidence="6" key="1">
    <citation type="journal article" date="2016" name="Nat. Genet.">
        <title>A high-quality carrot genome assembly provides new insights into carotenoid accumulation and asterid genome evolution.</title>
        <authorList>
            <person name="Iorizzo M."/>
            <person name="Ellison S."/>
            <person name="Senalik D."/>
            <person name="Zeng P."/>
            <person name="Satapoomin P."/>
            <person name="Huang J."/>
            <person name="Bowman M."/>
            <person name="Iovene M."/>
            <person name="Sanseverino W."/>
            <person name="Cavagnaro P."/>
            <person name="Yildiz M."/>
            <person name="Macko-Podgorni A."/>
            <person name="Moranska E."/>
            <person name="Grzebelus E."/>
            <person name="Grzebelus D."/>
            <person name="Ashrafi H."/>
            <person name="Zheng Z."/>
            <person name="Cheng S."/>
            <person name="Spooner D."/>
            <person name="Van Deynze A."/>
            <person name="Simon P."/>
        </authorList>
    </citation>
    <scope>NUCLEOTIDE SEQUENCE [LARGE SCALE GENOMIC DNA]</scope>
    <source>
        <tissue evidence="6">Leaf</tissue>
    </source>
</reference>
<dbReference type="PROSITE" id="PS00587">
    <property type="entry name" value="GLYCOSYL_HYDROL_F17"/>
    <property type="match status" value="1"/>
</dbReference>